<keyword evidence="12" id="KW-0464">Manganese</keyword>
<organism evidence="14 15">
    <name type="scientific">Dioscorea zingiberensis</name>
    <dbReference type="NCBI Taxonomy" id="325984"/>
    <lineage>
        <taxon>Eukaryota</taxon>
        <taxon>Viridiplantae</taxon>
        <taxon>Streptophyta</taxon>
        <taxon>Embryophyta</taxon>
        <taxon>Tracheophyta</taxon>
        <taxon>Spermatophyta</taxon>
        <taxon>Magnoliopsida</taxon>
        <taxon>Liliopsida</taxon>
        <taxon>Dioscoreales</taxon>
        <taxon>Dioscoreaceae</taxon>
        <taxon>Dioscorea</taxon>
    </lineage>
</organism>
<evidence type="ECO:0000256" key="4">
    <source>
        <dbReference type="ARBA" id="ARBA00008661"/>
    </source>
</evidence>
<dbReference type="OrthoDB" id="2139606at2759"/>
<evidence type="ECO:0000256" key="7">
    <source>
        <dbReference type="ARBA" id="ARBA00022692"/>
    </source>
</evidence>
<dbReference type="AlphaFoldDB" id="A0A9D5CZ13"/>
<evidence type="ECO:0000256" key="10">
    <source>
        <dbReference type="ARBA" id="ARBA00023034"/>
    </source>
</evidence>
<comment type="pathway">
    <text evidence="3">Protein modification; protein glycosylation.</text>
</comment>
<keyword evidence="10" id="KW-0333">Golgi apparatus</keyword>
<keyword evidence="7" id="KW-0812">Transmembrane</keyword>
<dbReference type="GO" id="GO:0000139">
    <property type="term" value="C:Golgi membrane"/>
    <property type="evidence" value="ECO:0007669"/>
    <property type="project" value="UniProtKB-SubCell"/>
</dbReference>
<gene>
    <name evidence="14" type="ORF">J5N97_009220</name>
</gene>
<reference evidence="14" key="2">
    <citation type="journal article" date="2022" name="Hortic Res">
        <title>The genome of Dioscorea zingiberensis sheds light on the biosynthesis, origin and evolution of the medicinally important diosgenin saponins.</title>
        <authorList>
            <person name="Li Y."/>
            <person name="Tan C."/>
            <person name="Li Z."/>
            <person name="Guo J."/>
            <person name="Li S."/>
            <person name="Chen X."/>
            <person name="Wang C."/>
            <person name="Dai X."/>
            <person name="Yang H."/>
            <person name="Song W."/>
            <person name="Hou L."/>
            <person name="Xu J."/>
            <person name="Tong Z."/>
            <person name="Xu A."/>
            <person name="Yuan X."/>
            <person name="Wang W."/>
            <person name="Yang Q."/>
            <person name="Chen L."/>
            <person name="Sun Z."/>
            <person name="Wang K."/>
            <person name="Pan B."/>
            <person name="Chen J."/>
            <person name="Bao Y."/>
            <person name="Liu F."/>
            <person name="Qi X."/>
            <person name="Gang D.R."/>
            <person name="Wen J."/>
            <person name="Li J."/>
        </authorList>
    </citation>
    <scope>NUCLEOTIDE SEQUENCE</scope>
    <source>
        <strain evidence="14">Dzin_1.0</strain>
    </source>
</reference>
<evidence type="ECO:0000256" key="6">
    <source>
        <dbReference type="ARBA" id="ARBA00022679"/>
    </source>
</evidence>
<keyword evidence="9" id="KW-1133">Transmembrane helix</keyword>
<comment type="subcellular location">
    <subcellularLocation>
        <location evidence="2">Golgi apparatus membrane</location>
        <topology evidence="2">Single-pass type II membrane protein</topology>
    </subcellularLocation>
</comment>
<dbReference type="Proteomes" id="UP001085076">
    <property type="component" value="Miscellaneous, Linkage group lg02"/>
</dbReference>
<comment type="caution">
    <text evidence="14">The sequence shown here is derived from an EMBL/GenBank/DDBJ whole genome shotgun (WGS) entry which is preliminary data.</text>
</comment>
<reference evidence="14" key="1">
    <citation type="submission" date="2021-03" db="EMBL/GenBank/DDBJ databases">
        <authorList>
            <person name="Li Z."/>
            <person name="Yang C."/>
        </authorList>
    </citation>
    <scope>NUCLEOTIDE SEQUENCE</scope>
    <source>
        <strain evidence="14">Dzin_1.0</strain>
        <tissue evidence="14">Leaf</tissue>
    </source>
</reference>
<sequence>MVNLDAAGGSVALGRTDEPKQWATLDCGGTCVCCLGERARPRALRTSRDAAAGGTAIWEIWRSLSFRACLSSEISFAIAWTCPFECSATAGGASSLGGASEWSDVSKRSNPGTERERDKEVTGSSLSSPSPPSPHPASTSPSFSILIVVFTRTDLYERCHFLLLIYNTQSSLSASIHLNFIFCNLTKPEQRILFALEIRRFEDIIILNCSENMNSGKTYTFFSSLLRILPHPYDYVMKSDDDVFLRFSSLAASLLPLPRHDL</sequence>
<evidence type="ECO:0000256" key="5">
    <source>
        <dbReference type="ARBA" id="ARBA00022676"/>
    </source>
</evidence>
<dbReference type="InterPro" id="IPR002659">
    <property type="entry name" value="Glyco_trans_31"/>
</dbReference>
<keyword evidence="5" id="KW-0328">Glycosyltransferase</keyword>
<evidence type="ECO:0000256" key="3">
    <source>
        <dbReference type="ARBA" id="ARBA00004922"/>
    </source>
</evidence>
<accession>A0A9D5CZ13</accession>
<dbReference type="GO" id="GO:0016758">
    <property type="term" value="F:hexosyltransferase activity"/>
    <property type="evidence" value="ECO:0007669"/>
    <property type="project" value="InterPro"/>
</dbReference>
<keyword evidence="8" id="KW-0735">Signal-anchor</keyword>
<comment type="similarity">
    <text evidence="4">Belongs to the glycosyltransferase 31 family.</text>
</comment>
<dbReference type="EMBL" id="JAGGNH010000002">
    <property type="protein sequence ID" value="KAJ0980965.1"/>
    <property type="molecule type" value="Genomic_DNA"/>
</dbReference>
<feature type="region of interest" description="Disordered" evidence="13">
    <location>
        <begin position="94"/>
        <end position="139"/>
    </location>
</feature>
<evidence type="ECO:0000256" key="9">
    <source>
        <dbReference type="ARBA" id="ARBA00022989"/>
    </source>
</evidence>
<evidence type="ECO:0000256" key="2">
    <source>
        <dbReference type="ARBA" id="ARBA00004323"/>
    </source>
</evidence>
<proteinExistence type="inferred from homology"/>
<evidence type="ECO:0000313" key="14">
    <source>
        <dbReference type="EMBL" id="KAJ0980965.1"/>
    </source>
</evidence>
<keyword evidence="6" id="KW-0808">Transferase</keyword>
<dbReference type="Pfam" id="PF01762">
    <property type="entry name" value="Galactosyl_T"/>
    <property type="match status" value="1"/>
</dbReference>
<evidence type="ECO:0000256" key="12">
    <source>
        <dbReference type="ARBA" id="ARBA00023211"/>
    </source>
</evidence>
<protein>
    <recommendedName>
        <fullName evidence="16">Hexosyltransferase</fullName>
    </recommendedName>
</protein>
<evidence type="ECO:0000256" key="13">
    <source>
        <dbReference type="SAM" id="MobiDB-lite"/>
    </source>
</evidence>
<keyword evidence="11" id="KW-0472">Membrane</keyword>
<evidence type="ECO:0000256" key="1">
    <source>
        <dbReference type="ARBA" id="ARBA00001936"/>
    </source>
</evidence>
<name>A0A9D5CZ13_9LILI</name>
<evidence type="ECO:0008006" key="16">
    <source>
        <dbReference type="Google" id="ProtNLM"/>
    </source>
</evidence>
<evidence type="ECO:0000313" key="15">
    <source>
        <dbReference type="Proteomes" id="UP001085076"/>
    </source>
</evidence>
<keyword evidence="15" id="KW-1185">Reference proteome</keyword>
<comment type="cofactor">
    <cofactor evidence="1">
        <name>Mn(2+)</name>
        <dbReference type="ChEBI" id="CHEBI:29035"/>
    </cofactor>
</comment>
<evidence type="ECO:0000256" key="11">
    <source>
        <dbReference type="ARBA" id="ARBA00023136"/>
    </source>
</evidence>
<evidence type="ECO:0000256" key="8">
    <source>
        <dbReference type="ARBA" id="ARBA00022968"/>
    </source>
</evidence>